<dbReference type="GO" id="GO:0016301">
    <property type="term" value="F:kinase activity"/>
    <property type="evidence" value="ECO:0007669"/>
    <property type="project" value="UniProtKB-KW"/>
</dbReference>
<dbReference type="RefSeq" id="WP_322856508.1">
    <property type="nucleotide sequence ID" value="NZ_JAYDCJ010000003.1"/>
</dbReference>
<keyword evidence="4 7" id="KW-0418">Kinase</keyword>
<proteinExistence type="inferred from homology"/>
<keyword evidence="2 7" id="KW-0808">Transferase</keyword>
<feature type="domain" description="Carbohydrate kinase PfkB" evidence="6">
    <location>
        <begin position="1"/>
        <end position="320"/>
    </location>
</feature>
<evidence type="ECO:0000313" key="8">
    <source>
        <dbReference type="Proteomes" id="UP001305746"/>
    </source>
</evidence>
<keyword evidence="5" id="KW-0067">ATP-binding</keyword>
<reference evidence="7 8" key="1">
    <citation type="submission" date="2023-12" db="EMBL/GenBank/DDBJ databases">
        <title>Marinobacter qingdaonensis sp. nov., isolated from the intertidal sediment of Qingdao, PR China.</title>
        <authorList>
            <person name="Li Y."/>
        </authorList>
    </citation>
    <scope>NUCLEOTIDE SEQUENCE [LARGE SCALE GENOMIC DNA]</scope>
    <source>
        <strain evidence="7 8">ASW11-75</strain>
    </source>
</reference>
<keyword evidence="8" id="KW-1185">Reference proteome</keyword>
<dbReference type="EMBL" id="JAYDCJ010000003">
    <property type="protein sequence ID" value="MEA1082075.1"/>
    <property type="molecule type" value="Genomic_DNA"/>
</dbReference>
<evidence type="ECO:0000259" key="6">
    <source>
        <dbReference type="Pfam" id="PF00294"/>
    </source>
</evidence>
<accession>A0ABU5P210</accession>
<name>A0ABU5P210_9GAMM</name>
<dbReference type="Gene3D" id="3.40.1190.20">
    <property type="match status" value="1"/>
</dbReference>
<dbReference type="PANTHER" id="PTHR43085">
    <property type="entry name" value="HEXOKINASE FAMILY MEMBER"/>
    <property type="match status" value="1"/>
</dbReference>
<dbReference type="InterPro" id="IPR050306">
    <property type="entry name" value="PfkB_Carbo_kinase"/>
</dbReference>
<comment type="caution">
    <text evidence="7">The sequence shown here is derived from an EMBL/GenBank/DDBJ whole genome shotgun (WGS) entry which is preliminary data.</text>
</comment>
<dbReference type="InterPro" id="IPR002173">
    <property type="entry name" value="Carboh/pur_kinase_PfkB_CS"/>
</dbReference>
<dbReference type="PANTHER" id="PTHR43085:SF1">
    <property type="entry name" value="PSEUDOURIDINE KINASE-RELATED"/>
    <property type="match status" value="1"/>
</dbReference>
<gene>
    <name evidence="7" type="ORF">U5822_15480</name>
</gene>
<evidence type="ECO:0000313" key="7">
    <source>
        <dbReference type="EMBL" id="MEA1082075.1"/>
    </source>
</evidence>
<dbReference type="CDD" id="cd01167">
    <property type="entry name" value="bac_FRK"/>
    <property type="match status" value="1"/>
</dbReference>
<evidence type="ECO:0000256" key="3">
    <source>
        <dbReference type="ARBA" id="ARBA00022741"/>
    </source>
</evidence>
<dbReference type="PROSITE" id="PS00584">
    <property type="entry name" value="PFKB_KINASES_2"/>
    <property type="match status" value="1"/>
</dbReference>
<dbReference type="SUPFAM" id="SSF53613">
    <property type="entry name" value="Ribokinase-like"/>
    <property type="match status" value="1"/>
</dbReference>
<evidence type="ECO:0000256" key="1">
    <source>
        <dbReference type="ARBA" id="ARBA00010688"/>
    </source>
</evidence>
<protein>
    <submittedName>
        <fullName evidence="7">Carbohydrate kinase</fullName>
        <ecNumber evidence="7">2.7.1.-</ecNumber>
    </submittedName>
</protein>
<organism evidence="7 8">
    <name type="scientific">Marinobacter qingdaonensis</name>
    <dbReference type="NCBI Taxonomy" id="3108486"/>
    <lineage>
        <taxon>Bacteria</taxon>
        <taxon>Pseudomonadati</taxon>
        <taxon>Pseudomonadota</taxon>
        <taxon>Gammaproteobacteria</taxon>
        <taxon>Pseudomonadales</taxon>
        <taxon>Marinobacteraceae</taxon>
        <taxon>Marinobacter</taxon>
    </lineage>
</organism>
<dbReference type="EC" id="2.7.1.-" evidence="7"/>
<dbReference type="PROSITE" id="PS00583">
    <property type="entry name" value="PFKB_KINASES_1"/>
    <property type="match status" value="1"/>
</dbReference>
<evidence type="ECO:0000256" key="4">
    <source>
        <dbReference type="ARBA" id="ARBA00022777"/>
    </source>
</evidence>
<evidence type="ECO:0000256" key="5">
    <source>
        <dbReference type="ARBA" id="ARBA00022840"/>
    </source>
</evidence>
<dbReference type="Proteomes" id="UP001305746">
    <property type="component" value="Unassembled WGS sequence"/>
</dbReference>
<sequence length="328" mass="34923">MLKVISFGEALIDMLSNRISDSQGAVDQPSDTESFTKYPGGAPANVAAAVAKLGGNSYFAGKVGADMFGDFLVQSLEDLNVQTDYLVQTQEAKTALAFVSLDSTGERSFEFYRGPSADLLFRPDDFKPDWFQGPGIFHFCSNTLTEPGILEATHAGVEIARSAGWLVSFDANLRANLWPQGADPYESVWHCVQQADLVKLSAEELDFLCRGQDEPEVIGRILAGRAVLVLVTDGGKPLRYFTAEGAGTIAPKTVTMVDSTAAGDAFVGGLLFRLSQLDITGARLGELAQDTRQLEGVLSFASACGAHAVTRAGAFTSLPALTDISGEH</sequence>
<dbReference type="InterPro" id="IPR011611">
    <property type="entry name" value="PfkB_dom"/>
</dbReference>
<dbReference type="InterPro" id="IPR029056">
    <property type="entry name" value="Ribokinase-like"/>
</dbReference>
<evidence type="ECO:0000256" key="2">
    <source>
        <dbReference type="ARBA" id="ARBA00022679"/>
    </source>
</evidence>
<comment type="similarity">
    <text evidence="1">Belongs to the carbohydrate kinase PfkB family.</text>
</comment>
<dbReference type="Pfam" id="PF00294">
    <property type="entry name" value="PfkB"/>
    <property type="match status" value="1"/>
</dbReference>
<keyword evidence="3" id="KW-0547">Nucleotide-binding</keyword>